<gene>
    <name evidence="5" type="ORF">Rhe02_67190</name>
</gene>
<evidence type="ECO:0000256" key="2">
    <source>
        <dbReference type="ARBA" id="ARBA00022679"/>
    </source>
</evidence>
<organism evidence="5 6">
    <name type="scientific">Rhizocola hellebori</name>
    <dbReference type="NCBI Taxonomy" id="1392758"/>
    <lineage>
        <taxon>Bacteria</taxon>
        <taxon>Bacillati</taxon>
        <taxon>Actinomycetota</taxon>
        <taxon>Actinomycetes</taxon>
        <taxon>Micromonosporales</taxon>
        <taxon>Micromonosporaceae</taxon>
        <taxon>Rhizocola</taxon>
    </lineage>
</organism>
<dbReference type="GO" id="GO:0009103">
    <property type="term" value="P:lipopolysaccharide biosynthetic process"/>
    <property type="evidence" value="ECO:0007669"/>
    <property type="project" value="TreeGrafter"/>
</dbReference>
<dbReference type="SUPFAM" id="SSF53756">
    <property type="entry name" value="UDP-Glycosyltransferase/glycogen phosphorylase"/>
    <property type="match status" value="1"/>
</dbReference>
<dbReference type="Pfam" id="PF00534">
    <property type="entry name" value="Glycos_transf_1"/>
    <property type="match status" value="1"/>
</dbReference>
<feature type="domain" description="Glycosyltransferase subfamily 4-like N-terminal" evidence="4">
    <location>
        <begin position="21"/>
        <end position="180"/>
    </location>
</feature>
<dbReference type="EMBL" id="BONY01000053">
    <property type="protein sequence ID" value="GIH08652.1"/>
    <property type="molecule type" value="Genomic_DNA"/>
</dbReference>
<dbReference type="GO" id="GO:0016757">
    <property type="term" value="F:glycosyltransferase activity"/>
    <property type="evidence" value="ECO:0007669"/>
    <property type="project" value="UniProtKB-KW"/>
</dbReference>
<dbReference type="Proteomes" id="UP000612899">
    <property type="component" value="Unassembled WGS sequence"/>
</dbReference>
<proteinExistence type="predicted"/>
<accession>A0A8J3VJN0</accession>
<comment type="caution">
    <text evidence="5">The sequence shown here is derived from an EMBL/GenBank/DDBJ whole genome shotgun (WGS) entry which is preliminary data.</text>
</comment>
<dbReference type="InterPro" id="IPR028098">
    <property type="entry name" value="Glyco_trans_4-like_N"/>
</dbReference>
<evidence type="ECO:0000313" key="5">
    <source>
        <dbReference type="EMBL" id="GIH08652.1"/>
    </source>
</evidence>
<evidence type="ECO:0000256" key="1">
    <source>
        <dbReference type="ARBA" id="ARBA00022676"/>
    </source>
</evidence>
<dbReference type="InterPro" id="IPR001296">
    <property type="entry name" value="Glyco_trans_1"/>
</dbReference>
<keyword evidence="1" id="KW-0328">Glycosyltransferase</keyword>
<keyword evidence="6" id="KW-1185">Reference proteome</keyword>
<sequence>MTIARSPRVLVDATSVPADRGGVGRYLDGLLGALAVHTDIDLSVVCQRTDQERYSRILPNSQVIAAPAAAAHRPARLAWEQTGLPLLAQQVNASVLHSPFYTCPLRAGCPVTVTVHDATFFTEPEHYEKSRGTFFRSAIKTSLRRAERVIVPSKATRDELIRLLDADPTRIDVAYHGVDHTAFHVPSEDEKARVRARLGLSSSYLAFLGAKEPRKNVPNLIRGWIAAVKDRVEPPALVIAGGQGHDDEIDRVAAEVPANLRLLRPGYLRYADLPGFLGGAIICAYPSHGEGFGLPILEAMACGAPVLTTPRLSLPEVGGDAVAYTKPEAAQIAEDLAKLLDDPALRAKLGAAGLARAKEFNWASSAEAHVASWTRAVRHQG</sequence>
<dbReference type="Gene3D" id="3.40.50.2000">
    <property type="entry name" value="Glycogen Phosphorylase B"/>
    <property type="match status" value="2"/>
</dbReference>
<dbReference type="AlphaFoldDB" id="A0A8J3VJN0"/>
<keyword evidence="2 5" id="KW-0808">Transferase</keyword>
<protein>
    <submittedName>
        <fullName evidence="5">Glycosyl transferase</fullName>
    </submittedName>
</protein>
<evidence type="ECO:0000259" key="3">
    <source>
        <dbReference type="Pfam" id="PF00534"/>
    </source>
</evidence>
<dbReference type="RefSeq" id="WP_203912405.1">
    <property type="nucleotide sequence ID" value="NZ_BONY01000053.1"/>
</dbReference>
<dbReference type="Pfam" id="PF13439">
    <property type="entry name" value="Glyco_transf_4"/>
    <property type="match status" value="1"/>
</dbReference>
<evidence type="ECO:0000313" key="6">
    <source>
        <dbReference type="Proteomes" id="UP000612899"/>
    </source>
</evidence>
<reference evidence="5" key="1">
    <citation type="submission" date="2021-01" db="EMBL/GenBank/DDBJ databases">
        <title>Whole genome shotgun sequence of Rhizocola hellebori NBRC 109834.</title>
        <authorList>
            <person name="Komaki H."/>
            <person name="Tamura T."/>
        </authorList>
    </citation>
    <scope>NUCLEOTIDE SEQUENCE</scope>
    <source>
        <strain evidence="5">NBRC 109834</strain>
    </source>
</reference>
<dbReference type="CDD" id="cd03809">
    <property type="entry name" value="GT4_MtfB-like"/>
    <property type="match status" value="1"/>
</dbReference>
<feature type="domain" description="Glycosyl transferase family 1" evidence="3">
    <location>
        <begin position="201"/>
        <end position="353"/>
    </location>
</feature>
<name>A0A8J3VJN0_9ACTN</name>
<evidence type="ECO:0000259" key="4">
    <source>
        <dbReference type="Pfam" id="PF13439"/>
    </source>
</evidence>
<dbReference type="PANTHER" id="PTHR46401:SF2">
    <property type="entry name" value="GLYCOSYLTRANSFERASE WBBK-RELATED"/>
    <property type="match status" value="1"/>
</dbReference>
<dbReference type="PANTHER" id="PTHR46401">
    <property type="entry name" value="GLYCOSYLTRANSFERASE WBBK-RELATED"/>
    <property type="match status" value="1"/>
</dbReference>